<evidence type="ECO:0000313" key="1">
    <source>
        <dbReference type="EMBL" id="SFF31107.1"/>
    </source>
</evidence>
<keyword evidence="2" id="KW-1185">Reference proteome</keyword>
<dbReference type="RefSeq" id="WP_092942374.1">
    <property type="nucleotide sequence ID" value="NZ_FONX01000026.1"/>
</dbReference>
<gene>
    <name evidence="1" type="ORF">SAMN04489711_1263</name>
</gene>
<protein>
    <submittedName>
        <fullName evidence="1">Uncharacterized protein</fullName>
    </submittedName>
</protein>
<proteinExistence type="predicted"/>
<organism evidence="1 2">
    <name type="scientific">Paracidovorax wautersii</name>
    <dbReference type="NCBI Taxonomy" id="1177982"/>
    <lineage>
        <taxon>Bacteria</taxon>
        <taxon>Pseudomonadati</taxon>
        <taxon>Pseudomonadota</taxon>
        <taxon>Betaproteobacteria</taxon>
        <taxon>Burkholderiales</taxon>
        <taxon>Comamonadaceae</taxon>
        <taxon>Paracidovorax</taxon>
    </lineage>
</organism>
<dbReference type="EMBL" id="FONX01000026">
    <property type="protein sequence ID" value="SFF31107.1"/>
    <property type="molecule type" value="Genomic_DNA"/>
</dbReference>
<dbReference type="Proteomes" id="UP000199119">
    <property type="component" value="Unassembled WGS sequence"/>
</dbReference>
<dbReference type="STRING" id="1177982.SAMN04489711_1263"/>
<name>A0A1I2HQK9_9BURK</name>
<sequence>MPHKIIINSRQGILGFYMPRPMATGDFREACSLWLDEIKGVAELTDEQVNGIFNHSQDGRPRNALSPYRFSTDGNWGLLHAVGETATGIVRRVANVAVKNERLPAVLAAPRWEDRNVGIVSAPTPVLYEIPEMIVCRDATQHKLWARASRAQKLQHVQQLVRRGLARQLEMLGCDLDLAQPVVVRCERERAVPKLRRTSANAFVRVAAVAFELPVVLHGHWAAGALINRGFGAIHQASVHE</sequence>
<accession>A0A1I2HQK9</accession>
<dbReference type="AlphaFoldDB" id="A0A1I2HQK9"/>
<evidence type="ECO:0000313" key="2">
    <source>
        <dbReference type="Proteomes" id="UP000199119"/>
    </source>
</evidence>
<reference evidence="2" key="1">
    <citation type="submission" date="2016-10" db="EMBL/GenBank/DDBJ databases">
        <authorList>
            <person name="Varghese N."/>
            <person name="Submissions S."/>
        </authorList>
    </citation>
    <scope>NUCLEOTIDE SEQUENCE [LARGE SCALE GENOMIC DNA]</scope>
    <source>
        <strain evidence="2">DSM 27981</strain>
    </source>
</reference>